<evidence type="ECO:0000256" key="1">
    <source>
        <dbReference type="SAM" id="Phobius"/>
    </source>
</evidence>
<protein>
    <submittedName>
        <fullName evidence="2">Uncharacterized protein</fullName>
    </submittedName>
</protein>
<feature type="transmembrane region" description="Helical" evidence="1">
    <location>
        <begin position="6"/>
        <end position="25"/>
    </location>
</feature>
<keyword evidence="1" id="KW-0472">Membrane</keyword>
<keyword evidence="3" id="KW-1185">Reference proteome</keyword>
<gene>
    <name evidence="2" type="ORF">MTP16_15495</name>
</gene>
<evidence type="ECO:0000313" key="3">
    <source>
        <dbReference type="Proteomes" id="UP000831390"/>
    </source>
</evidence>
<keyword evidence="1" id="KW-0812">Transmembrane</keyword>
<keyword evidence="1" id="KW-1133">Transmembrane helix</keyword>
<dbReference type="Proteomes" id="UP000831390">
    <property type="component" value="Chromosome"/>
</dbReference>
<sequence length="68" mass="7744">MKLNRFFNSVLSVAKGLFVVVLLLAELMSGGFLGEPAKKHSPWNRVWQILFCCSLAAFLIWRFNVQSN</sequence>
<dbReference type="EMBL" id="CP094534">
    <property type="protein sequence ID" value="UOE32530.1"/>
    <property type="molecule type" value="Genomic_DNA"/>
</dbReference>
<feature type="transmembrane region" description="Helical" evidence="1">
    <location>
        <begin position="46"/>
        <end position="63"/>
    </location>
</feature>
<name>A0ABY4B756_9BACT</name>
<dbReference type="RefSeq" id="WP_243511305.1">
    <property type="nucleotide sequence ID" value="NZ_CP094534.1"/>
</dbReference>
<reference evidence="2 3" key="1">
    <citation type="submission" date="2022-03" db="EMBL/GenBank/DDBJ databases">
        <title>Hymenobactersp. isolated from the air.</title>
        <authorList>
            <person name="Won M."/>
            <person name="Kwon S.-W."/>
        </authorList>
    </citation>
    <scope>NUCLEOTIDE SEQUENCE [LARGE SCALE GENOMIC DNA]</scope>
    <source>
        <strain evidence="2 3">KACC 22596</strain>
    </source>
</reference>
<organism evidence="2 3">
    <name type="scientific">Hymenobacter monticola</name>
    <dbReference type="NCBI Taxonomy" id="1705399"/>
    <lineage>
        <taxon>Bacteria</taxon>
        <taxon>Pseudomonadati</taxon>
        <taxon>Bacteroidota</taxon>
        <taxon>Cytophagia</taxon>
        <taxon>Cytophagales</taxon>
        <taxon>Hymenobacteraceae</taxon>
        <taxon>Hymenobacter</taxon>
    </lineage>
</organism>
<accession>A0ABY4B756</accession>
<evidence type="ECO:0000313" key="2">
    <source>
        <dbReference type="EMBL" id="UOE32530.1"/>
    </source>
</evidence>
<proteinExistence type="predicted"/>